<evidence type="ECO:0000313" key="1">
    <source>
        <dbReference type="EMBL" id="NMM99682.1"/>
    </source>
</evidence>
<dbReference type="RefSeq" id="WP_169274844.1">
    <property type="nucleotide sequence ID" value="NZ_JAAIIH010000001.1"/>
</dbReference>
<accession>A0A7Y0F0C3</accession>
<gene>
    <name evidence="1" type="ORF">G1C96_0260</name>
</gene>
<dbReference type="EMBL" id="JAAIIH010000001">
    <property type="protein sequence ID" value="NMM99682.1"/>
    <property type="molecule type" value="Genomic_DNA"/>
</dbReference>
<organism evidence="1 2">
    <name type="scientific">Bifidobacterium moraviense</name>
    <dbReference type="NCBI Taxonomy" id="2675323"/>
    <lineage>
        <taxon>Bacteria</taxon>
        <taxon>Bacillati</taxon>
        <taxon>Actinomycetota</taxon>
        <taxon>Actinomycetes</taxon>
        <taxon>Bifidobacteriales</taxon>
        <taxon>Bifidobacteriaceae</taxon>
        <taxon>Bifidobacterium</taxon>
    </lineage>
</organism>
<dbReference type="Proteomes" id="UP000588277">
    <property type="component" value="Unassembled WGS sequence"/>
</dbReference>
<comment type="caution">
    <text evidence="1">The sequence shown here is derived from an EMBL/GenBank/DDBJ whole genome shotgun (WGS) entry which is preliminary data.</text>
</comment>
<name>A0A7Y0F0C3_9BIFI</name>
<protein>
    <submittedName>
        <fullName evidence="1">Uncharacterized protein</fullName>
    </submittedName>
</protein>
<dbReference type="AlphaFoldDB" id="A0A7Y0F0C3"/>
<proteinExistence type="predicted"/>
<sequence>MTGDLLTAMSRDLGIPRLPHEDDGRFAGRVTYTALRFWMQAYCLDDGYGGACGMSSSAIVRKARLWLRNMSDLYPGMIGWYRQDDGIDECLRRTLPLLADAHDLEKNEDGLYRCTASRRFPIGHGTNLLLGLYDPSNPTPDSLPLSGLASAFSSIAGAKDRAAFGDDAQAQEDHVPHMSFETVQGSEYVVLHIGSPLRDLKCRMVIELLTWPMRAVDDQRQRLLRMQYMRVLSRSLRSPVAMMG</sequence>
<evidence type="ECO:0000313" key="2">
    <source>
        <dbReference type="Proteomes" id="UP000588277"/>
    </source>
</evidence>
<reference evidence="1 2" key="1">
    <citation type="submission" date="2020-02" db="EMBL/GenBank/DDBJ databases">
        <title>Characterization of phylogenetic diversity of novel bifidobacterial species isolated in Czech ZOOs.</title>
        <authorList>
            <person name="Lugli G.A."/>
            <person name="Vera N.B."/>
            <person name="Ventura M."/>
        </authorList>
    </citation>
    <scope>NUCLEOTIDE SEQUENCE [LARGE SCALE GENOMIC DNA]</scope>
    <source>
        <strain evidence="1 2">DSM 109958</strain>
    </source>
</reference>
<keyword evidence="2" id="KW-1185">Reference proteome</keyword>